<dbReference type="SUPFAM" id="SSF49764">
    <property type="entry name" value="HSP20-like chaperones"/>
    <property type="match status" value="1"/>
</dbReference>
<comment type="similarity">
    <text evidence="1 2">Belongs to the small heat shock protein (HSP20) family.</text>
</comment>
<evidence type="ECO:0000256" key="2">
    <source>
        <dbReference type="RuleBase" id="RU003616"/>
    </source>
</evidence>
<dbReference type="InterPro" id="IPR008978">
    <property type="entry name" value="HSP20-like_chaperone"/>
</dbReference>
<dbReference type="InterPro" id="IPR002068">
    <property type="entry name" value="A-crystallin/Hsp20_dom"/>
</dbReference>
<dbReference type="Pfam" id="PF00011">
    <property type="entry name" value="HSP20"/>
    <property type="match status" value="1"/>
</dbReference>
<accession>A0A923HTS2</accession>
<reference evidence="4" key="2">
    <citation type="submission" date="2020-10" db="EMBL/GenBank/DDBJ databases">
        <title>Comparative genomics of the Acetobacterium genus.</title>
        <authorList>
            <person name="Marshall C."/>
            <person name="May H."/>
            <person name="Norman S."/>
        </authorList>
    </citation>
    <scope>NUCLEOTIDE SEQUENCE</scope>
    <source>
        <strain evidence="4">DER-2019</strain>
    </source>
</reference>
<feature type="domain" description="SHSP" evidence="3">
    <location>
        <begin position="37"/>
        <end position="147"/>
    </location>
</feature>
<dbReference type="AlphaFoldDB" id="A0A923HTS2"/>
<keyword evidence="5" id="KW-1185">Reference proteome</keyword>
<dbReference type="RefSeq" id="WP_148565662.1">
    <property type="nucleotide sequence ID" value="NZ_RXYA01000001.1"/>
</dbReference>
<dbReference type="EMBL" id="WJBD01000001">
    <property type="protein sequence ID" value="MBC3887052.1"/>
    <property type="molecule type" value="Genomic_DNA"/>
</dbReference>
<dbReference type="OrthoDB" id="9811615at2"/>
<comment type="caution">
    <text evidence="4">The sequence shown here is derived from an EMBL/GenBank/DDBJ whole genome shotgun (WGS) entry which is preliminary data.</text>
</comment>
<evidence type="ECO:0000313" key="5">
    <source>
        <dbReference type="Proteomes" id="UP000616595"/>
    </source>
</evidence>
<dbReference type="InterPro" id="IPR031107">
    <property type="entry name" value="Small_HSP"/>
</dbReference>
<dbReference type="Gene3D" id="2.60.40.790">
    <property type="match status" value="1"/>
</dbReference>
<protein>
    <submittedName>
        <fullName evidence="4">Hsp20 family protein</fullName>
    </submittedName>
</protein>
<dbReference type="PANTHER" id="PTHR11527">
    <property type="entry name" value="HEAT-SHOCK PROTEIN 20 FAMILY MEMBER"/>
    <property type="match status" value="1"/>
</dbReference>
<proteinExistence type="inferred from homology"/>
<name>A0A923HTS2_9FIRM</name>
<dbReference type="Proteomes" id="UP000616595">
    <property type="component" value="Unassembled WGS sequence"/>
</dbReference>
<dbReference type="PROSITE" id="PS01031">
    <property type="entry name" value="SHSP"/>
    <property type="match status" value="1"/>
</dbReference>
<evidence type="ECO:0000313" key="4">
    <source>
        <dbReference type="EMBL" id="MBC3887052.1"/>
    </source>
</evidence>
<evidence type="ECO:0000259" key="3">
    <source>
        <dbReference type="PROSITE" id="PS01031"/>
    </source>
</evidence>
<gene>
    <name evidence="4" type="ORF">GH810_01820</name>
</gene>
<dbReference type="CDD" id="cd06471">
    <property type="entry name" value="ACD_LpsHSP_like"/>
    <property type="match status" value="1"/>
</dbReference>
<organism evidence="4 5">
    <name type="scientific">Acetobacterium paludosum</name>
    <dbReference type="NCBI Taxonomy" id="52693"/>
    <lineage>
        <taxon>Bacteria</taxon>
        <taxon>Bacillati</taxon>
        <taxon>Bacillota</taxon>
        <taxon>Clostridia</taxon>
        <taxon>Eubacteriales</taxon>
        <taxon>Eubacteriaceae</taxon>
        <taxon>Acetobacterium</taxon>
    </lineage>
</organism>
<sequence>MLDLTPLKKNQIARPDDVVDFYNLVENFFNDVQSPFRSLKNDTFKIDVKENDKEYIIDAEIAGYNKEDIHVKYNDDRLTISVSKKEEKNEENERYIHKERSFSSMQRTVYLPNVSESEVKAAFENGVLKVTAPKSKESEKKTEIKID</sequence>
<evidence type="ECO:0000256" key="1">
    <source>
        <dbReference type="PROSITE-ProRule" id="PRU00285"/>
    </source>
</evidence>
<reference evidence="4" key="1">
    <citation type="submission" date="2019-10" db="EMBL/GenBank/DDBJ databases">
        <authorList>
            <person name="Ross D.E."/>
            <person name="Gulliver D."/>
        </authorList>
    </citation>
    <scope>NUCLEOTIDE SEQUENCE</scope>
    <source>
        <strain evidence="4">DER-2019</strain>
    </source>
</reference>